<dbReference type="PANTHER" id="PTHR43580">
    <property type="entry name" value="OXIDOREDUCTASE GLYR1-RELATED"/>
    <property type="match status" value="1"/>
</dbReference>
<dbReference type="GO" id="GO:0016491">
    <property type="term" value="F:oxidoreductase activity"/>
    <property type="evidence" value="ECO:0007669"/>
    <property type="project" value="UniProtKB-KW"/>
</dbReference>
<gene>
    <name evidence="5" type="ORF">HZA66_26205</name>
</gene>
<dbReference type="Pfam" id="PF09130">
    <property type="entry name" value="DUF1932"/>
    <property type="match status" value="1"/>
</dbReference>
<dbReference type="InterPro" id="IPR036291">
    <property type="entry name" value="NAD(P)-bd_dom_sf"/>
</dbReference>
<dbReference type="SUPFAM" id="SSF48179">
    <property type="entry name" value="6-phosphogluconate dehydrogenase C-terminal domain-like"/>
    <property type="match status" value="1"/>
</dbReference>
<evidence type="ECO:0000259" key="3">
    <source>
        <dbReference type="Pfam" id="PF03446"/>
    </source>
</evidence>
<dbReference type="Pfam" id="PF03446">
    <property type="entry name" value="NAD_binding_2"/>
    <property type="match status" value="1"/>
</dbReference>
<accession>A0A933S5N0</accession>
<dbReference type="GO" id="GO:0050661">
    <property type="term" value="F:NADP binding"/>
    <property type="evidence" value="ECO:0007669"/>
    <property type="project" value="InterPro"/>
</dbReference>
<dbReference type="InterPro" id="IPR051265">
    <property type="entry name" value="HIBADH-related_NP60_sf"/>
</dbReference>
<dbReference type="InterPro" id="IPR008927">
    <property type="entry name" value="6-PGluconate_DH-like_C_sf"/>
</dbReference>
<dbReference type="PIRSF" id="PIRSF000103">
    <property type="entry name" value="HIBADH"/>
    <property type="match status" value="1"/>
</dbReference>
<dbReference type="InterPro" id="IPR006115">
    <property type="entry name" value="6PGDH_NADP-bd"/>
</dbReference>
<organism evidence="5 6">
    <name type="scientific">Rhodopseudomonas palustris</name>
    <dbReference type="NCBI Taxonomy" id="1076"/>
    <lineage>
        <taxon>Bacteria</taxon>
        <taxon>Pseudomonadati</taxon>
        <taxon>Pseudomonadota</taxon>
        <taxon>Alphaproteobacteria</taxon>
        <taxon>Hyphomicrobiales</taxon>
        <taxon>Nitrobacteraceae</taxon>
        <taxon>Rhodopseudomonas</taxon>
    </lineage>
</organism>
<evidence type="ECO:0000313" key="6">
    <source>
        <dbReference type="Proteomes" id="UP000782519"/>
    </source>
</evidence>
<feature type="domain" description="6-phosphogluconate dehydrogenase NADP-binding" evidence="3">
    <location>
        <begin position="3"/>
        <end position="123"/>
    </location>
</feature>
<dbReference type="Proteomes" id="UP000782519">
    <property type="component" value="Unassembled WGS sequence"/>
</dbReference>
<feature type="active site" evidence="2">
    <location>
        <position position="166"/>
    </location>
</feature>
<comment type="caution">
    <text evidence="5">The sequence shown here is derived from an EMBL/GenBank/DDBJ whole genome shotgun (WGS) entry which is preliminary data.</text>
</comment>
<dbReference type="Gene3D" id="3.40.50.720">
    <property type="entry name" value="NAD(P)-binding Rossmann-like Domain"/>
    <property type="match status" value="1"/>
</dbReference>
<feature type="domain" description="Phosphogluconate dehydrogenase NAD-binding putative C-terminal" evidence="4">
    <location>
        <begin position="187"/>
        <end position="256"/>
    </location>
</feature>
<name>A0A933S5N0_RHOPL</name>
<sequence length="290" mass="30915">MSFALIGLGEVGTCFAAELLAQGVALRVGSRPSERARTSAERLGLTLETDPASAVRDADVVLLTVTGDGLRDVVQRIAPALRPTAIVADLTAADPPQVIAAAKLLGANCARFVDVAIMGAVSLHGIRTPLLAAGDMAAEFAAAMNAFGFAVSARAESQVGDASRLKLLRSLFTKGLDALVIESMLAAAALGLEADLIDLLSDYDQRPMREHIRMYLRTHPPHAARRLVEMQAAELQLKALNLPSVVTRAAIERYRRTAELVESRGLPNAPLDADRALAWLLDAEQHRSEN</sequence>
<dbReference type="EMBL" id="JACRJB010000077">
    <property type="protein sequence ID" value="MBI5132947.1"/>
    <property type="molecule type" value="Genomic_DNA"/>
</dbReference>
<reference evidence="5" key="1">
    <citation type="submission" date="2020-07" db="EMBL/GenBank/DDBJ databases">
        <title>Huge and variable diversity of episymbiotic CPR bacteria and DPANN archaea in groundwater ecosystems.</title>
        <authorList>
            <person name="He C.Y."/>
            <person name="Keren R."/>
            <person name="Whittaker M."/>
            <person name="Farag I.F."/>
            <person name="Doudna J."/>
            <person name="Cate J.H.D."/>
            <person name="Banfield J.F."/>
        </authorList>
    </citation>
    <scope>NUCLEOTIDE SEQUENCE</scope>
    <source>
        <strain evidence="5">NC_groundwater_1818_Pr3_B-0.1um_66_35</strain>
    </source>
</reference>
<evidence type="ECO:0000313" key="5">
    <source>
        <dbReference type="EMBL" id="MBI5132947.1"/>
    </source>
</evidence>
<protein>
    <submittedName>
        <fullName evidence="5">NAD(P)-dependent oxidoreductase</fullName>
    </submittedName>
</protein>
<evidence type="ECO:0000259" key="4">
    <source>
        <dbReference type="Pfam" id="PF09130"/>
    </source>
</evidence>
<evidence type="ECO:0000256" key="1">
    <source>
        <dbReference type="ARBA" id="ARBA00023002"/>
    </source>
</evidence>
<dbReference type="InterPro" id="IPR013328">
    <property type="entry name" value="6PGD_dom2"/>
</dbReference>
<dbReference type="PANTHER" id="PTHR43580:SF2">
    <property type="entry name" value="CYTOKINE-LIKE NUCLEAR FACTOR N-PAC"/>
    <property type="match status" value="1"/>
</dbReference>
<dbReference type="Gene3D" id="1.10.1040.10">
    <property type="entry name" value="N-(1-d-carboxylethyl)-l-norvaline Dehydrogenase, domain 2"/>
    <property type="match status" value="1"/>
</dbReference>
<dbReference type="InterPro" id="IPR015815">
    <property type="entry name" value="HIBADH-related"/>
</dbReference>
<dbReference type="SUPFAM" id="SSF51735">
    <property type="entry name" value="NAD(P)-binding Rossmann-fold domains"/>
    <property type="match status" value="1"/>
</dbReference>
<keyword evidence="1" id="KW-0560">Oxidoreductase</keyword>
<dbReference type="InterPro" id="IPR015814">
    <property type="entry name" value="Pgluconate_DH_NAD-bd_C"/>
</dbReference>
<evidence type="ECO:0000256" key="2">
    <source>
        <dbReference type="PIRSR" id="PIRSR000103-1"/>
    </source>
</evidence>
<proteinExistence type="predicted"/>
<dbReference type="AlphaFoldDB" id="A0A933S5N0"/>